<dbReference type="Pfam" id="PF00561">
    <property type="entry name" value="Abhydrolase_1"/>
    <property type="match status" value="1"/>
</dbReference>
<dbReference type="InterPro" id="IPR029058">
    <property type="entry name" value="AB_hydrolase_fold"/>
</dbReference>
<keyword evidence="2" id="KW-0378">Hydrolase</keyword>
<feature type="domain" description="AB hydrolase-1" evidence="1">
    <location>
        <begin position="78"/>
        <end position="306"/>
    </location>
</feature>
<evidence type="ECO:0000313" key="2">
    <source>
        <dbReference type="EMBL" id="NLR93782.1"/>
    </source>
</evidence>
<name>A0A7X8XY19_9BACT</name>
<protein>
    <submittedName>
        <fullName evidence="2">Alpha/beta hydrolase</fullName>
    </submittedName>
</protein>
<dbReference type="PANTHER" id="PTHR43798">
    <property type="entry name" value="MONOACYLGLYCEROL LIPASE"/>
    <property type="match status" value="1"/>
</dbReference>
<dbReference type="InterPro" id="IPR050266">
    <property type="entry name" value="AB_hydrolase_sf"/>
</dbReference>
<reference evidence="2 3" key="1">
    <citation type="submission" date="2020-04" db="EMBL/GenBank/DDBJ databases">
        <title>Flammeovirga sp. SR4, a novel species isolated from seawater.</title>
        <authorList>
            <person name="Wang X."/>
        </authorList>
    </citation>
    <scope>NUCLEOTIDE SEQUENCE [LARGE SCALE GENOMIC DNA]</scope>
    <source>
        <strain evidence="2 3">SR4</strain>
    </source>
</reference>
<organism evidence="2 3">
    <name type="scientific">Flammeovirga agarivorans</name>
    <dbReference type="NCBI Taxonomy" id="2726742"/>
    <lineage>
        <taxon>Bacteria</taxon>
        <taxon>Pseudomonadati</taxon>
        <taxon>Bacteroidota</taxon>
        <taxon>Cytophagia</taxon>
        <taxon>Cytophagales</taxon>
        <taxon>Flammeovirgaceae</taxon>
        <taxon>Flammeovirga</taxon>
    </lineage>
</organism>
<evidence type="ECO:0000259" key="1">
    <source>
        <dbReference type="Pfam" id="PF00561"/>
    </source>
</evidence>
<proteinExistence type="predicted"/>
<sequence>MIDEKKLSTINLYDRFNAAFVSLITPEMSELNKIRKQNGYSHQPTIEKPFDMPLEFTSINGVKIRMAKSIIDLQEKETVVLLSAFPHSIIAYSTVWEQLKNNYNLFAYDLPGFGASEGKADYMSFKFQGSFLNSFLKHFDIESSHLVGPDVGMPSALTYVIHHKHKIKSLMIGDGPAALPTSEPSVMKKMVHSGFWRTMFVIAGSGALIESAKNLGNVQYVPNKFEISDYKKSHTGKVANNMKWFKKYPDAVKDIDENLKNITIPTKIFWGKHEAILHKENGIRLNQRLPNSELEIFENCGHFVYQDDYKRFIRLIETWVEKHK</sequence>
<dbReference type="AlphaFoldDB" id="A0A7X8XY19"/>
<gene>
    <name evidence="2" type="ORF">HGP29_21455</name>
</gene>
<comment type="caution">
    <text evidence="2">The sequence shown here is derived from an EMBL/GenBank/DDBJ whole genome shotgun (WGS) entry which is preliminary data.</text>
</comment>
<dbReference type="GO" id="GO:0016787">
    <property type="term" value="F:hydrolase activity"/>
    <property type="evidence" value="ECO:0007669"/>
    <property type="project" value="UniProtKB-KW"/>
</dbReference>
<dbReference type="GO" id="GO:0016020">
    <property type="term" value="C:membrane"/>
    <property type="evidence" value="ECO:0007669"/>
    <property type="project" value="TreeGrafter"/>
</dbReference>
<dbReference type="EMBL" id="JABAIL010000008">
    <property type="protein sequence ID" value="NLR93782.1"/>
    <property type="molecule type" value="Genomic_DNA"/>
</dbReference>
<dbReference type="SUPFAM" id="SSF53474">
    <property type="entry name" value="alpha/beta-Hydrolases"/>
    <property type="match status" value="1"/>
</dbReference>
<dbReference type="Proteomes" id="UP000585050">
    <property type="component" value="Unassembled WGS sequence"/>
</dbReference>
<dbReference type="Gene3D" id="3.40.50.1820">
    <property type="entry name" value="alpha/beta hydrolase"/>
    <property type="match status" value="1"/>
</dbReference>
<dbReference type="InterPro" id="IPR000073">
    <property type="entry name" value="AB_hydrolase_1"/>
</dbReference>
<keyword evidence="3" id="KW-1185">Reference proteome</keyword>
<dbReference type="RefSeq" id="WP_168884496.1">
    <property type="nucleotide sequence ID" value="NZ_JABAIL010000008.1"/>
</dbReference>
<dbReference type="PANTHER" id="PTHR43798:SF33">
    <property type="entry name" value="HYDROLASE, PUTATIVE (AFU_ORTHOLOGUE AFUA_2G14860)-RELATED"/>
    <property type="match status" value="1"/>
</dbReference>
<evidence type="ECO:0000313" key="3">
    <source>
        <dbReference type="Proteomes" id="UP000585050"/>
    </source>
</evidence>
<accession>A0A7X8XY19</accession>